<evidence type="ECO:0000256" key="1">
    <source>
        <dbReference type="SAM" id="MobiDB-lite"/>
    </source>
</evidence>
<evidence type="ECO:0000313" key="2">
    <source>
        <dbReference type="EMBL" id="KAK9710174.1"/>
    </source>
</evidence>
<feature type="region of interest" description="Disordered" evidence="1">
    <location>
        <begin position="107"/>
        <end position="136"/>
    </location>
</feature>
<protein>
    <submittedName>
        <fullName evidence="2">Uncharacterized protein</fullName>
    </submittedName>
</protein>
<gene>
    <name evidence="2" type="ORF">QE152_g26191</name>
</gene>
<name>A0AAW1JY63_POPJA</name>
<keyword evidence="3" id="KW-1185">Reference proteome</keyword>
<reference evidence="2 3" key="1">
    <citation type="journal article" date="2024" name="BMC Genomics">
        <title>De novo assembly and annotation of Popillia japonica's genome with initial clues to its potential as an invasive pest.</title>
        <authorList>
            <person name="Cucini C."/>
            <person name="Boschi S."/>
            <person name="Funari R."/>
            <person name="Cardaioli E."/>
            <person name="Iannotti N."/>
            <person name="Marturano G."/>
            <person name="Paoli F."/>
            <person name="Bruttini M."/>
            <person name="Carapelli A."/>
            <person name="Frati F."/>
            <person name="Nardi F."/>
        </authorList>
    </citation>
    <scope>NUCLEOTIDE SEQUENCE [LARGE SCALE GENOMIC DNA]</scope>
    <source>
        <strain evidence="2">DMR45628</strain>
    </source>
</reference>
<dbReference type="AlphaFoldDB" id="A0AAW1JY63"/>
<dbReference type="EMBL" id="JASPKY010000297">
    <property type="protein sequence ID" value="KAK9710174.1"/>
    <property type="molecule type" value="Genomic_DNA"/>
</dbReference>
<proteinExistence type="predicted"/>
<organism evidence="2 3">
    <name type="scientific">Popillia japonica</name>
    <name type="common">Japanese beetle</name>
    <dbReference type="NCBI Taxonomy" id="7064"/>
    <lineage>
        <taxon>Eukaryota</taxon>
        <taxon>Metazoa</taxon>
        <taxon>Ecdysozoa</taxon>
        <taxon>Arthropoda</taxon>
        <taxon>Hexapoda</taxon>
        <taxon>Insecta</taxon>
        <taxon>Pterygota</taxon>
        <taxon>Neoptera</taxon>
        <taxon>Endopterygota</taxon>
        <taxon>Coleoptera</taxon>
        <taxon>Polyphaga</taxon>
        <taxon>Scarabaeiformia</taxon>
        <taxon>Scarabaeidae</taxon>
        <taxon>Rutelinae</taxon>
        <taxon>Popillia</taxon>
    </lineage>
</organism>
<feature type="compositionally biased region" description="Acidic residues" evidence="1">
    <location>
        <begin position="121"/>
        <end position="136"/>
    </location>
</feature>
<dbReference type="Proteomes" id="UP001458880">
    <property type="component" value="Unassembled WGS sequence"/>
</dbReference>
<accession>A0AAW1JY63</accession>
<evidence type="ECO:0000313" key="3">
    <source>
        <dbReference type="Proteomes" id="UP001458880"/>
    </source>
</evidence>
<sequence length="136" mass="15924">MLKYDINEVGYVLTSPPVKIKTARMLKYDINEVGYVLTRQTYCGEWERSYIRNKKCIPKEIKFEQQYFETIPLKKPKIDNFIHLSKFIKRPQNIAFYKAFISMLQKKPVGDSSSQDKVEVIDDDNSSGESDPEENC</sequence>
<comment type="caution">
    <text evidence="2">The sequence shown here is derived from an EMBL/GenBank/DDBJ whole genome shotgun (WGS) entry which is preliminary data.</text>
</comment>